<dbReference type="PATRIC" id="fig|429727.3.peg.1311"/>
<accession>A0A0F5FL10</accession>
<proteinExistence type="predicted"/>
<evidence type="ECO:0008006" key="3">
    <source>
        <dbReference type="Google" id="ProtNLM"/>
    </source>
</evidence>
<evidence type="ECO:0000313" key="2">
    <source>
        <dbReference type="Proteomes" id="UP000033649"/>
    </source>
</evidence>
<protein>
    <recommendedName>
        <fullName evidence="3">Major capsid protein</fullName>
    </recommendedName>
</protein>
<dbReference type="STRING" id="429727.VE26_06340"/>
<dbReference type="AlphaFoldDB" id="A0A0F5FL10"/>
<organism evidence="1 2">
    <name type="scientific">Devosia chinhatensis</name>
    <dbReference type="NCBI Taxonomy" id="429727"/>
    <lineage>
        <taxon>Bacteria</taxon>
        <taxon>Pseudomonadati</taxon>
        <taxon>Pseudomonadota</taxon>
        <taxon>Alphaproteobacteria</taxon>
        <taxon>Hyphomicrobiales</taxon>
        <taxon>Devosiaceae</taxon>
        <taxon>Devosia</taxon>
    </lineage>
</organism>
<dbReference type="Proteomes" id="UP000033649">
    <property type="component" value="Unassembled WGS sequence"/>
</dbReference>
<name>A0A0F5FL10_9HYPH</name>
<evidence type="ECO:0000313" key="1">
    <source>
        <dbReference type="EMBL" id="KKB09521.1"/>
    </source>
</evidence>
<sequence length="516" mass="57411">MLREDALRGAISINLEMLETKEILMNPVNARVTAWLVPWLADPRFEGSEDQFNRSWAGRAKINGGATVPFFETHAMPAHGQDPIYKALGMHAPVGAQVNNWYRKAYNLIWNYRAANRSRHLDERLLDDTSLAPAFWQHSRFAHIVPDFDDAMFEGEVALNIVEQRLPISGIGVPTVAVGQSGPLQVRETMRGGDAQVTNYGIGMSTTTSSPNFFWMRGVSGPGGYFVPDIYAEMQQGGVTISLANLELAKKTQAFARLRQQFEGHDIDDEWLVDMLMSGLSIPDMALRHPIMIADRTVRFGQAKRYATDAGNLDESAVSGAARVNLNLRVPQLRTGGVVMVLVEILPDQLFERQADPFFMTNDERQGDTFKHLPDALRDTLDPQPVDIVLNKEIDTDHASPNGRFGYAPMNWKWNASGPKVGGKFLRPAANTSFDEARQRIWAVEQVNPGLTQDFYICRSIHTKPFLNEVGDPFEYTAMGNCVLNGLTQFGAGLIEATGNYDKVAEKAPVDRIQAE</sequence>
<gene>
    <name evidence="1" type="ORF">VE26_06340</name>
</gene>
<comment type="caution">
    <text evidence="1">The sequence shown here is derived from an EMBL/GenBank/DDBJ whole genome shotgun (WGS) entry which is preliminary data.</text>
</comment>
<dbReference type="EMBL" id="JZEY01000054">
    <property type="protein sequence ID" value="KKB09521.1"/>
    <property type="molecule type" value="Genomic_DNA"/>
</dbReference>
<reference evidence="1 2" key="1">
    <citation type="submission" date="2015-03" db="EMBL/GenBank/DDBJ databases">
        <authorList>
            <person name="Hassan Y."/>
            <person name="Lepp D."/>
            <person name="Li X.-Z."/>
            <person name="Zhou T."/>
        </authorList>
    </citation>
    <scope>NUCLEOTIDE SEQUENCE [LARGE SCALE GENOMIC DNA]</scope>
    <source>
        <strain evidence="1 2">IPL18</strain>
    </source>
</reference>
<keyword evidence="2" id="KW-1185">Reference proteome</keyword>